<feature type="compositionally biased region" description="Basic residues" evidence="16">
    <location>
        <begin position="1664"/>
        <end position="1674"/>
    </location>
</feature>
<reference evidence="22" key="1">
    <citation type="submission" date="2025-08" db="UniProtKB">
        <authorList>
            <consortium name="RefSeq"/>
        </authorList>
    </citation>
    <scope>IDENTIFICATION</scope>
</reference>
<evidence type="ECO:0000259" key="20">
    <source>
        <dbReference type="PROSITE" id="PS51184"/>
    </source>
</evidence>
<dbReference type="InterPro" id="IPR003347">
    <property type="entry name" value="JmjC_dom"/>
</dbReference>
<dbReference type="SUPFAM" id="SSF51197">
    <property type="entry name" value="Clavaminate synthase-like"/>
    <property type="match status" value="1"/>
</dbReference>
<comment type="subcellular location">
    <subcellularLocation>
        <location evidence="2">Nucleus</location>
    </subcellularLocation>
</comment>
<evidence type="ECO:0000256" key="3">
    <source>
        <dbReference type="ARBA" id="ARBA00006801"/>
    </source>
</evidence>
<feature type="region of interest" description="Disordered" evidence="16">
    <location>
        <begin position="1454"/>
        <end position="1475"/>
    </location>
</feature>
<feature type="region of interest" description="Disordered" evidence="16">
    <location>
        <begin position="2052"/>
        <end position="2082"/>
    </location>
</feature>
<feature type="compositionally biased region" description="Basic and acidic residues" evidence="16">
    <location>
        <begin position="1537"/>
        <end position="1555"/>
    </location>
</feature>
<dbReference type="PROSITE" id="PS51184">
    <property type="entry name" value="JMJC"/>
    <property type="match status" value="1"/>
</dbReference>
<dbReference type="CDD" id="cd15610">
    <property type="entry name" value="PHD3_KDM5A_like"/>
    <property type="match status" value="1"/>
</dbReference>
<dbReference type="Proteomes" id="UP000694888">
    <property type="component" value="Unplaced"/>
</dbReference>
<dbReference type="Pfam" id="PF00628">
    <property type="entry name" value="PHD"/>
    <property type="match status" value="3"/>
</dbReference>
<evidence type="ECO:0000256" key="1">
    <source>
        <dbReference type="ARBA" id="ARBA00001954"/>
    </source>
</evidence>
<dbReference type="EC" id="1.14.11.67" evidence="4"/>
<feature type="compositionally biased region" description="Basic and acidic residues" evidence="16">
    <location>
        <begin position="1601"/>
        <end position="1624"/>
    </location>
</feature>
<dbReference type="InterPro" id="IPR011011">
    <property type="entry name" value="Znf_FYVE_PHD"/>
</dbReference>
<feature type="compositionally biased region" description="Basic and acidic residues" evidence="16">
    <location>
        <begin position="2015"/>
        <end position="2026"/>
    </location>
</feature>
<evidence type="ECO:0000256" key="10">
    <source>
        <dbReference type="ARBA" id="ARBA00022964"/>
    </source>
</evidence>
<evidence type="ECO:0000256" key="14">
    <source>
        <dbReference type="ARBA" id="ARBA00048734"/>
    </source>
</evidence>
<dbReference type="Pfam" id="PF08429">
    <property type="entry name" value="PLU-1"/>
    <property type="match status" value="1"/>
</dbReference>
<evidence type="ECO:0000256" key="6">
    <source>
        <dbReference type="ARBA" id="ARBA00022737"/>
    </source>
</evidence>
<keyword evidence="13" id="KW-0539">Nucleus</keyword>
<feature type="region of interest" description="Disordered" evidence="16">
    <location>
        <begin position="1536"/>
        <end position="1564"/>
    </location>
</feature>
<dbReference type="CDD" id="cd15606">
    <property type="entry name" value="PHD2_KDM5A"/>
    <property type="match status" value="1"/>
</dbReference>
<dbReference type="SMART" id="SM00558">
    <property type="entry name" value="JmjC"/>
    <property type="match status" value="1"/>
</dbReference>
<feature type="compositionally biased region" description="Acidic residues" evidence="16">
    <location>
        <begin position="1910"/>
        <end position="1923"/>
    </location>
</feature>
<feature type="domain" description="PHD-type" evidence="17">
    <location>
        <begin position="296"/>
        <end position="346"/>
    </location>
</feature>
<dbReference type="PROSITE" id="PS50016">
    <property type="entry name" value="ZF_PHD_2"/>
    <property type="match status" value="2"/>
</dbReference>
<dbReference type="InterPro" id="IPR013637">
    <property type="entry name" value="Lys_sp_deMease-like_dom"/>
</dbReference>
<feature type="region of interest" description="Disordered" evidence="16">
    <location>
        <begin position="181"/>
        <end position="235"/>
    </location>
</feature>
<dbReference type="InterPro" id="IPR003349">
    <property type="entry name" value="JmjN"/>
</dbReference>
<feature type="compositionally biased region" description="Low complexity" evidence="16">
    <location>
        <begin position="2052"/>
        <end position="2071"/>
    </location>
</feature>
<name>A0ABM1AG33_APLCA</name>
<evidence type="ECO:0000313" key="21">
    <source>
        <dbReference type="Proteomes" id="UP000694888"/>
    </source>
</evidence>
<evidence type="ECO:0000256" key="2">
    <source>
        <dbReference type="ARBA" id="ARBA00004123"/>
    </source>
</evidence>
<dbReference type="SUPFAM" id="SSF46774">
    <property type="entry name" value="ARID-like"/>
    <property type="match status" value="1"/>
</dbReference>
<dbReference type="Pfam" id="PF01388">
    <property type="entry name" value="ARID"/>
    <property type="match status" value="1"/>
</dbReference>
<dbReference type="InterPro" id="IPR013083">
    <property type="entry name" value="Znf_RING/FYVE/PHD"/>
</dbReference>
<feature type="compositionally biased region" description="Basic and acidic residues" evidence="16">
    <location>
        <begin position="1767"/>
        <end position="1779"/>
    </location>
</feature>
<feature type="compositionally biased region" description="Acidic residues" evidence="16">
    <location>
        <begin position="2001"/>
        <end position="2014"/>
    </location>
</feature>
<feature type="compositionally biased region" description="Basic and acidic residues" evidence="16">
    <location>
        <begin position="190"/>
        <end position="210"/>
    </location>
</feature>
<feature type="region of interest" description="Disordered" evidence="16">
    <location>
        <begin position="1731"/>
        <end position="1788"/>
    </location>
</feature>
<evidence type="ECO:0000259" key="19">
    <source>
        <dbReference type="PROSITE" id="PS51183"/>
    </source>
</evidence>
<evidence type="ECO:0000256" key="12">
    <source>
        <dbReference type="ARBA" id="ARBA00023004"/>
    </source>
</evidence>
<feature type="domain" description="ARID" evidence="18">
    <location>
        <begin position="83"/>
        <end position="173"/>
    </location>
</feature>
<keyword evidence="6" id="KW-0677">Repeat</keyword>
<evidence type="ECO:0000259" key="18">
    <source>
        <dbReference type="PROSITE" id="PS51011"/>
    </source>
</evidence>
<dbReference type="PROSITE" id="PS51011">
    <property type="entry name" value="ARID"/>
    <property type="match status" value="1"/>
</dbReference>
<dbReference type="GeneID" id="101856320"/>
<sequence>MENLTNNPYVNFRSPPEAPVFTPSEEEFADPLGYIAKIRPIGLQSGIVKIKPPPDWQPPFAVNVETFKFTPRIQKLNELEAHSRIKLNFFDCLYKFWDLQGCTLKIPTVERKMLDLFKLFKTVEEEGGMEFLSRERRWAQVALRMGYPSGRGLGGTLKHHYEKLLFPFFLFKKGETVSRIPEQKPLPSDEIDKSDKDYKPHWKLNAADKQRKSKRAPKESPSPTKEELSDPTLAFKDPDIDYSANSELRKLQFFGAGPKAAVPGSKDDPEIKEEKVDNRKSRIKMAIPGAYSGADKYYCHMCGRGDGDEQMLLCDGCDDAFHTYCLVPPLAEVPKGDWRCPACVKQACSKPLEPYGFDQSKRDYTLQSFGEMADHFKASYFKMPVHRVTTQQVEREFWRLVQSLEENVMVQYGADIHAMEMGSGFPTKNTEDLLPEDEEYVTSGWNLNNLPVLEQSVLCHINADISGMKVPWCYVGMCFSSFCWHIEDHWSYSINYLHWGEPKSWYGVPGPAATKFEDAMRETAPELFEQAPDLLHQLTTIMNPNLLMAKGVPIVRTDQCAGEFVVTFPRAYHAGFNQGYNFAEAVNFCPADWLPIGRACIDHYRSLHRQCVFSHEELICKMAADPDSLDLNLAAATHQDMLSMVEEERDLRKALLDRGTINAEREAFELLPDDERQCDVCKTTCFLSSVTCSCQPSRLACLYHVEDLCDCPASQHVLRYRYTLDELPSMLHRLKVRAESYDNWNMVVRNALEAAGDEKLELGELKELIAEAEDKKFPESDLLQTLVSAVTEAEKCSSVAAQLVSKKVRTRNRQSIEGKYVAKLTLEELNCFYEQVIGLPCVIKETKSIKELLTRVLDFRVEAQEALEAETPDSEQVEALIEFGIGLDVDLPEIPKLKQVLQQARWLDEVRSSMREPNSVTLDTMRKLIESGVSLAPHPAVEKAMAELQELLTVSERWEEKARICLQARPRHLLTTLEAIIAEARNIPAFLPNIASLREAVKKAKEWIQKVESIQSVEQYAYLEVLEGLVAKGRPVPVRLDQLPQLESQVAAAKSWKERTARTFLKKNSSFTLLEILSPRTDIGIYNGGRCKKKRLKDGDKKEGDGVTDYASDDSRNSGVSILTQVAAFKIGEEKEVELMRDLRTRNMEKRHDSDAKFCVCRKPVAGFMLQCELCKDWFHSTCVSFPKSASIKNKTSQAAIMQATKEMKFLCPLCLRSRRPRLETILSLLVSLQKLPVRMVEGEALQCLTERAMAWQDRARQVLTTTEMASAMAQLSVMSQRMVEAAAREKTEKIIHAELQKAANNPELQPHLASVTQSAFGNRGDSMPGEHIDMMTNGDAGHVGHASNGLAVLTSAAKQQLLGGRNSDGHGVMNGKDFDSSKEASVGVNMDDPLSPNGGDLSPLPQPLVPAPNPMSQDIGAEIDIPSATSLGMSSEHAYSSVSKGMSIFGIDFSPDGSPRKNPRKSPLMPRQCDGPVLDVAETKRAQLEELMMEGDLLEVALDETQHIWRILQACYSRAEPNRYTDMEVSGQGLFERGRDKKEQKKKDGVLKTKEKLKRKKAAGERLSDVVIKRIKVENGMETIIKKKKMKQQQQQQQQRKKDNSGDSKEGVKGKIKDTDKTTEGGAGADVKPKLKKKKKVQGQTPAAAATTTAKTPEVGKQKEKRPKVKRERKVKEEKVAMDESDDNDEDCSAPKCLRPTGEEVNWVQCDGCLKWFHLLCEGIKKNEVSEDKEYACSKCKGGKQKAGEEASPSKPDGASSEPDFDLDKVKAEPKEGLVESPPCSPSVRAAADKAISDVVEAVAASSKERRLEAEKRVEAVESMMQLERGVPPPPKPVSPLVSGSEVVVEGEVTTTMSPAAAAAVSAASSSRVAADPAGSGNENEGQAKKDDIDDDDAVIVSCARSEDVAMEVDVNEVEEEKETGVDKPVLGDGEEEEEEEEDYEDGEEVEEEEEEEEDEEVEEEEEDITMEEEEEEEEEEDDEKTDTGAEGDTTNTADESNDIAGDSDLDEISLDKDMGSLEEAERQCAQVLGALKSGDLSAVAAAVPLPGLPVMSSSSSSPSVAVSGGEVKSTAVPDSS</sequence>
<feature type="domain" description="JmjN" evidence="19">
    <location>
        <begin position="18"/>
        <end position="59"/>
    </location>
</feature>
<dbReference type="PANTHER" id="PTHR10694:SF33">
    <property type="entry name" value="LYSINE-SPECIFIC DEMETHYLASE 5"/>
    <property type="match status" value="1"/>
</dbReference>
<dbReference type="Gene3D" id="3.30.40.10">
    <property type="entry name" value="Zinc/RING finger domain, C3HC4 (zinc finger)"/>
    <property type="match status" value="3"/>
</dbReference>
<keyword evidence="9" id="KW-0156">Chromatin regulator</keyword>
<dbReference type="Gene3D" id="1.10.150.60">
    <property type="entry name" value="ARID DNA-binding domain"/>
    <property type="match status" value="1"/>
</dbReference>
<keyword evidence="11" id="KW-0560">Oxidoreductase</keyword>
<evidence type="ECO:0000256" key="13">
    <source>
        <dbReference type="ARBA" id="ARBA00023242"/>
    </source>
</evidence>
<keyword evidence="8" id="KW-0862">Zinc</keyword>
<dbReference type="InterPro" id="IPR019787">
    <property type="entry name" value="Znf_PHD-finger"/>
</dbReference>
<dbReference type="InterPro" id="IPR019786">
    <property type="entry name" value="Zinc_finger_PHD-type_CS"/>
</dbReference>
<organism evidence="21 22">
    <name type="scientific">Aplysia californica</name>
    <name type="common">California sea hare</name>
    <dbReference type="NCBI Taxonomy" id="6500"/>
    <lineage>
        <taxon>Eukaryota</taxon>
        <taxon>Metazoa</taxon>
        <taxon>Spiralia</taxon>
        <taxon>Lophotrochozoa</taxon>
        <taxon>Mollusca</taxon>
        <taxon>Gastropoda</taxon>
        <taxon>Heterobranchia</taxon>
        <taxon>Euthyneura</taxon>
        <taxon>Tectipleura</taxon>
        <taxon>Aplysiida</taxon>
        <taxon>Aplysioidea</taxon>
        <taxon>Aplysiidae</taxon>
        <taxon>Aplysia</taxon>
    </lineage>
</organism>
<dbReference type="InterPro" id="IPR004198">
    <property type="entry name" value="Znf_C5HC2"/>
</dbReference>
<dbReference type="Pfam" id="PF02928">
    <property type="entry name" value="zf-C5HC2"/>
    <property type="match status" value="1"/>
</dbReference>
<dbReference type="SMART" id="SM00249">
    <property type="entry name" value="PHD"/>
    <property type="match status" value="3"/>
</dbReference>
<dbReference type="PANTHER" id="PTHR10694">
    <property type="entry name" value="LYSINE-SPECIFIC DEMETHYLASE"/>
    <property type="match status" value="1"/>
</dbReference>
<evidence type="ECO:0000256" key="5">
    <source>
        <dbReference type="ARBA" id="ARBA00022723"/>
    </source>
</evidence>
<feature type="region of interest" description="Disordered" evidence="16">
    <location>
        <begin position="1587"/>
        <end position="1699"/>
    </location>
</feature>
<comment type="similarity">
    <text evidence="3">Belongs to the JARID1 histone demethylase family.</text>
</comment>
<evidence type="ECO:0000313" key="22">
    <source>
        <dbReference type="RefSeq" id="XP_012946957.1"/>
    </source>
</evidence>
<dbReference type="InterPro" id="IPR036431">
    <property type="entry name" value="ARID_dom_sf"/>
</dbReference>
<evidence type="ECO:0000256" key="4">
    <source>
        <dbReference type="ARBA" id="ARBA00012902"/>
    </source>
</evidence>
<evidence type="ECO:0000256" key="8">
    <source>
        <dbReference type="ARBA" id="ARBA00022833"/>
    </source>
</evidence>
<keyword evidence="21" id="KW-1185">Reference proteome</keyword>
<feature type="compositionally biased region" description="Acidic residues" evidence="16">
    <location>
        <begin position="1684"/>
        <end position="1693"/>
    </location>
</feature>
<gene>
    <name evidence="22" type="primary">LOC101856320</name>
</gene>
<dbReference type="SMART" id="SM01014">
    <property type="entry name" value="ARID"/>
    <property type="match status" value="1"/>
</dbReference>
<feature type="domain" description="PHD-type" evidence="17">
    <location>
        <begin position="1156"/>
        <end position="1218"/>
    </location>
</feature>
<dbReference type="SUPFAM" id="SSF57903">
    <property type="entry name" value="FYVE/PHD zinc finger"/>
    <property type="match status" value="3"/>
</dbReference>
<dbReference type="InterPro" id="IPR048615">
    <property type="entry name" value="KDM5_C-hel"/>
</dbReference>
<dbReference type="InterPro" id="IPR047970">
    <property type="entry name" value="KDM5A_PHD2"/>
</dbReference>
<dbReference type="SMART" id="SM00545">
    <property type="entry name" value="JmjN"/>
    <property type="match status" value="1"/>
</dbReference>
<comment type="catalytic activity">
    <reaction evidence="14">
        <text>N(6),N(6),N(6)-trimethyl-L-lysyl(4)-[histone H3] + 3 2-oxoglutarate + 3 O2 = L-lysyl(4)-[histone H3] + 3 formaldehyde + 3 succinate + 3 CO2</text>
        <dbReference type="Rhea" id="RHEA:60208"/>
        <dbReference type="Rhea" id="RHEA-COMP:15537"/>
        <dbReference type="Rhea" id="RHEA-COMP:15547"/>
        <dbReference type="ChEBI" id="CHEBI:15379"/>
        <dbReference type="ChEBI" id="CHEBI:16526"/>
        <dbReference type="ChEBI" id="CHEBI:16810"/>
        <dbReference type="ChEBI" id="CHEBI:16842"/>
        <dbReference type="ChEBI" id="CHEBI:29969"/>
        <dbReference type="ChEBI" id="CHEBI:30031"/>
        <dbReference type="ChEBI" id="CHEBI:61961"/>
        <dbReference type="EC" id="1.14.11.67"/>
    </reaction>
</comment>
<feature type="region of interest" description="Disordered" evidence="16">
    <location>
        <begin position="1859"/>
        <end position="2026"/>
    </location>
</feature>
<evidence type="ECO:0000256" key="16">
    <source>
        <dbReference type="SAM" id="MobiDB-lite"/>
    </source>
</evidence>
<protein>
    <recommendedName>
        <fullName evidence="4">[histone H3]-trimethyl-L-lysine(4) demethylase</fullName>
        <ecNumber evidence="4">1.14.11.67</ecNumber>
    </recommendedName>
</protein>
<evidence type="ECO:0000256" key="9">
    <source>
        <dbReference type="ARBA" id="ARBA00022853"/>
    </source>
</evidence>
<feature type="compositionally biased region" description="Acidic residues" evidence="16">
    <location>
        <begin position="1934"/>
        <end position="1986"/>
    </location>
</feature>
<feature type="compositionally biased region" description="Pro residues" evidence="16">
    <location>
        <begin position="1405"/>
        <end position="1414"/>
    </location>
</feature>
<dbReference type="Pfam" id="PF02373">
    <property type="entry name" value="JmjC"/>
    <property type="match status" value="1"/>
</dbReference>
<keyword evidence="7 15" id="KW-0863">Zinc-finger</keyword>
<evidence type="ECO:0000256" key="11">
    <source>
        <dbReference type="ARBA" id="ARBA00023002"/>
    </source>
</evidence>
<dbReference type="PROSITE" id="PS01359">
    <property type="entry name" value="ZF_PHD_1"/>
    <property type="match status" value="2"/>
</dbReference>
<keyword evidence="10" id="KW-0223">Dioxygenase</keyword>
<feature type="compositionally biased region" description="Low complexity" evidence="16">
    <location>
        <begin position="1859"/>
        <end position="1879"/>
    </location>
</feature>
<accession>A0ABM1AG33</accession>
<keyword evidence="5" id="KW-0479">Metal-binding</keyword>
<keyword evidence="12" id="KW-0408">Iron</keyword>
<dbReference type="SMART" id="SM00501">
    <property type="entry name" value="BRIGHT"/>
    <property type="match status" value="1"/>
</dbReference>
<feature type="compositionally biased region" description="Low complexity" evidence="16">
    <location>
        <begin position="1646"/>
        <end position="1658"/>
    </location>
</feature>
<comment type="cofactor">
    <cofactor evidence="1">
        <name>Fe(2+)</name>
        <dbReference type="ChEBI" id="CHEBI:29033"/>
    </cofactor>
</comment>
<feature type="region of interest" description="Disordered" evidence="16">
    <location>
        <begin position="1364"/>
        <end position="1421"/>
    </location>
</feature>
<dbReference type="InterPro" id="IPR001606">
    <property type="entry name" value="ARID_dom"/>
</dbReference>
<dbReference type="RefSeq" id="XP_012946957.1">
    <property type="nucleotide sequence ID" value="XM_013091503.2"/>
</dbReference>
<dbReference type="Pfam" id="PF21323">
    <property type="entry name" value="KDM5_C-hel"/>
    <property type="match status" value="1"/>
</dbReference>
<evidence type="ECO:0000259" key="17">
    <source>
        <dbReference type="PROSITE" id="PS50016"/>
    </source>
</evidence>
<proteinExistence type="inferred from homology"/>
<dbReference type="Gene3D" id="2.60.120.650">
    <property type="entry name" value="Cupin"/>
    <property type="match status" value="2"/>
</dbReference>
<dbReference type="CDD" id="cd15605">
    <property type="entry name" value="PHD1_Lid_like"/>
    <property type="match status" value="1"/>
</dbReference>
<evidence type="ECO:0000256" key="15">
    <source>
        <dbReference type="PROSITE-ProRule" id="PRU00146"/>
    </source>
</evidence>
<evidence type="ECO:0000256" key="7">
    <source>
        <dbReference type="ARBA" id="ARBA00022771"/>
    </source>
</evidence>
<dbReference type="InterPro" id="IPR001965">
    <property type="entry name" value="Znf_PHD"/>
</dbReference>
<feature type="domain" description="JmjC" evidence="20">
    <location>
        <begin position="439"/>
        <end position="605"/>
    </location>
</feature>
<dbReference type="PROSITE" id="PS51183">
    <property type="entry name" value="JMJN"/>
    <property type="match status" value="1"/>
</dbReference>
<dbReference type="Pfam" id="PF02375">
    <property type="entry name" value="JmjN"/>
    <property type="match status" value="1"/>
</dbReference>